<sequence>MQKTNNNSISLETLDYSIEDGCLKMINKDCTDILKKEKIQYQKDFKVSVNPKKDTVFVKKGNEQVYLQIVNKLLNINATLPTFKKFMKNANITQQKTLPSFNPEKLSNYYQRISNREYIDFPDPLEADKIFQESDMETPKKLSTSFSEEFSFSDASNDFSNNVEPLNAYKKTKSSPFGLSIYMTPREHSEKTIPVPASSLTPQISLATCYDDDSSSSSANSSSSMTNNNSIINTTLYIDQPQTYHTSIVSSPAPIPTVQSTLAYQQQMQIQIQQQTPYIMPTSNLPTFKPSIKKPEHTKLNIQYKKKEASSAYKIVGDEAKIQKIRSVISKFLCFPPNTEIQKILFVS</sequence>
<proteinExistence type="predicted"/>
<reference evidence="1 2" key="1">
    <citation type="submission" date="2024-04" db="EMBL/GenBank/DDBJ databases">
        <title>Tritrichomonas musculus Genome.</title>
        <authorList>
            <person name="Alves-Ferreira E."/>
            <person name="Grigg M."/>
            <person name="Lorenzi H."/>
            <person name="Galac M."/>
        </authorList>
    </citation>
    <scope>NUCLEOTIDE SEQUENCE [LARGE SCALE GENOMIC DNA]</scope>
    <source>
        <strain evidence="1 2">EAF2021</strain>
    </source>
</reference>
<organism evidence="1 2">
    <name type="scientific">Tritrichomonas musculus</name>
    <dbReference type="NCBI Taxonomy" id="1915356"/>
    <lineage>
        <taxon>Eukaryota</taxon>
        <taxon>Metamonada</taxon>
        <taxon>Parabasalia</taxon>
        <taxon>Tritrichomonadida</taxon>
        <taxon>Tritrichomonadidae</taxon>
        <taxon>Tritrichomonas</taxon>
    </lineage>
</organism>
<gene>
    <name evidence="1" type="ORF">M9Y10_013106</name>
</gene>
<dbReference type="Proteomes" id="UP001470230">
    <property type="component" value="Unassembled WGS sequence"/>
</dbReference>
<keyword evidence="2" id="KW-1185">Reference proteome</keyword>
<evidence type="ECO:0000313" key="1">
    <source>
        <dbReference type="EMBL" id="KAK8858006.1"/>
    </source>
</evidence>
<accession>A0ABR2I6G1</accession>
<comment type="caution">
    <text evidence="1">The sequence shown here is derived from an EMBL/GenBank/DDBJ whole genome shotgun (WGS) entry which is preliminary data.</text>
</comment>
<name>A0ABR2I6G1_9EUKA</name>
<protein>
    <submittedName>
        <fullName evidence="1">Uncharacterized protein</fullName>
    </submittedName>
</protein>
<evidence type="ECO:0000313" key="2">
    <source>
        <dbReference type="Proteomes" id="UP001470230"/>
    </source>
</evidence>
<dbReference type="EMBL" id="JAPFFF010000019">
    <property type="protein sequence ID" value="KAK8858006.1"/>
    <property type="molecule type" value="Genomic_DNA"/>
</dbReference>